<dbReference type="SUPFAM" id="SSF51391">
    <property type="entry name" value="Thiamin phosphate synthase"/>
    <property type="match status" value="1"/>
</dbReference>
<evidence type="ECO:0000256" key="2">
    <source>
        <dbReference type="ARBA" id="ARBA00022977"/>
    </source>
</evidence>
<dbReference type="InterPro" id="IPR022998">
    <property type="entry name" value="ThiamineP_synth_TenI"/>
</dbReference>
<gene>
    <name evidence="4" type="ORF">SAMN05216234_10611</name>
</gene>
<evidence type="ECO:0000313" key="5">
    <source>
        <dbReference type="Proteomes" id="UP000199227"/>
    </source>
</evidence>
<feature type="domain" description="Thiamine phosphate synthase/TenI" evidence="3">
    <location>
        <begin position="16"/>
        <end position="170"/>
    </location>
</feature>
<dbReference type="AlphaFoldDB" id="A0A1I5MJJ3"/>
<reference evidence="4 5" key="1">
    <citation type="submission" date="2016-10" db="EMBL/GenBank/DDBJ databases">
        <authorList>
            <person name="de Groot N.N."/>
        </authorList>
    </citation>
    <scope>NUCLEOTIDE SEQUENCE [LARGE SCALE GENOMIC DNA]</scope>
    <source>
        <strain evidence="4 5">EP1-55-1</strain>
    </source>
</reference>
<dbReference type="STRING" id="223786.SAMN05216234_10611"/>
<name>A0A1I5MJJ3_9BACT</name>
<dbReference type="Pfam" id="PF02581">
    <property type="entry name" value="TMP-TENI"/>
    <property type="match status" value="1"/>
</dbReference>
<dbReference type="RefSeq" id="WP_092911184.1">
    <property type="nucleotide sequence ID" value="NZ_FOXB01000006.1"/>
</dbReference>
<accession>A0A1I5MJJ3</accession>
<evidence type="ECO:0000259" key="3">
    <source>
        <dbReference type="Pfam" id="PF02581"/>
    </source>
</evidence>
<dbReference type="CDD" id="cd00564">
    <property type="entry name" value="TMP_TenI"/>
    <property type="match status" value="1"/>
</dbReference>
<organism evidence="4 5">
    <name type="scientific">Hydrogenimonas thermophila</name>
    <dbReference type="NCBI Taxonomy" id="223786"/>
    <lineage>
        <taxon>Bacteria</taxon>
        <taxon>Pseudomonadati</taxon>
        <taxon>Campylobacterota</taxon>
        <taxon>Epsilonproteobacteria</taxon>
        <taxon>Campylobacterales</taxon>
        <taxon>Hydrogenimonadaceae</taxon>
        <taxon>Hydrogenimonas</taxon>
    </lineage>
</organism>
<dbReference type="InterPro" id="IPR036206">
    <property type="entry name" value="ThiamineP_synth_sf"/>
</dbReference>
<dbReference type="EMBL" id="FOXB01000006">
    <property type="protein sequence ID" value="SFP09101.1"/>
    <property type="molecule type" value="Genomic_DNA"/>
</dbReference>
<dbReference type="GO" id="GO:0004789">
    <property type="term" value="F:thiamine-phosphate diphosphorylase activity"/>
    <property type="evidence" value="ECO:0007669"/>
    <property type="project" value="TreeGrafter"/>
</dbReference>
<dbReference type="GO" id="GO:0009228">
    <property type="term" value="P:thiamine biosynthetic process"/>
    <property type="evidence" value="ECO:0007669"/>
    <property type="project" value="UniProtKB-KW"/>
</dbReference>
<proteinExistence type="predicted"/>
<protein>
    <submittedName>
        <fullName evidence="4">Thiamine-phosphate diphosphorylase</fullName>
    </submittedName>
</protein>
<dbReference type="Proteomes" id="UP000199227">
    <property type="component" value="Unassembled WGS sequence"/>
</dbReference>
<sequence>MKIYALLDEASLQKFGWNTKQFVERAKNVGAQIIQYRNKNGSLKEIKSRLQEIVSLFDGIVIVNDYPELAHLCHGLHVGQEDLKNFGATSHEAVLTLKKKIGDSRWLGISTHNAEEIEIANTLPLNYIGLGAYRNTNTKSDARVLGDELPRLAALSRHPVAAIGGVTLSDKIDNVTYLVIGSALYR</sequence>
<evidence type="ECO:0000256" key="1">
    <source>
        <dbReference type="ARBA" id="ARBA00004948"/>
    </source>
</evidence>
<keyword evidence="5" id="KW-1185">Reference proteome</keyword>
<dbReference type="PANTHER" id="PTHR20857">
    <property type="entry name" value="THIAMINE-PHOSPHATE PYROPHOSPHORYLASE"/>
    <property type="match status" value="1"/>
</dbReference>
<dbReference type="PANTHER" id="PTHR20857:SF23">
    <property type="entry name" value="THIAMINE BIOSYNTHETIC BIFUNCTIONAL ENZYME"/>
    <property type="match status" value="1"/>
</dbReference>
<dbReference type="Gene3D" id="3.20.20.70">
    <property type="entry name" value="Aldolase class I"/>
    <property type="match status" value="1"/>
</dbReference>
<evidence type="ECO:0000313" key="4">
    <source>
        <dbReference type="EMBL" id="SFP09101.1"/>
    </source>
</evidence>
<dbReference type="GO" id="GO:0005737">
    <property type="term" value="C:cytoplasm"/>
    <property type="evidence" value="ECO:0007669"/>
    <property type="project" value="TreeGrafter"/>
</dbReference>
<keyword evidence="2" id="KW-0784">Thiamine biosynthesis</keyword>
<comment type="pathway">
    <text evidence="1">Cofactor biosynthesis; thiamine diphosphate biosynthesis.</text>
</comment>
<dbReference type="InterPro" id="IPR013785">
    <property type="entry name" value="Aldolase_TIM"/>
</dbReference>
<dbReference type="OrthoDB" id="9810880at2"/>